<comment type="caution">
    <text evidence="2">The sequence shown here is derived from an EMBL/GenBank/DDBJ whole genome shotgun (WGS) entry which is preliminary data.</text>
</comment>
<feature type="compositionally biased region" description="Low complexity" evidence="1">
    <location>
        <begin position="86"/>
        <end position="96"/>
    </location>
</feature>
<feature type="compositionally biased region" description="Low complexity" evidence="1">
    <location>
        <begin position="44"/>
        <end position="64"/>
    </location>
</feature>
<gene>
    <name evidence="2" type="ORF">PACLA_8A037509</name>
</gene>
<name>A0A6S7GLY9_PARCT</name>
<dbReference type="InterPro" id="IPR013087">
    <property type="entry name" value="Znf_C2H2_type"/>
</dbReference>
<reference evidence="2" key="1">
    <citation type="submission" date="2020-04" db="EMBL/GenBank/DDBJ databases">
        <authorList>
            <person name="Alioto T."/>
            <person name="Alioto T."/>
            <person name="Gomez Garrido J."/>
        </authorList>
    </citation>
    <scope>NUCLEOTIDE SEQUENCE</scope>
    <source>
        <strain evidence="2">A484AB</strain>
    </source>
</reference>
<dbReference type="PROSITE" id="PS00028">
    <property type="entry name" value="ZINC_FINGER_C2H2_1"/>
    <property type="match status" value="1"/>
</dbReference>
<dbReference type="AlphaFoldDB" id="A0A6S7GLY9"/>
<feature type="compositionally biased region" description="Polar residues" evidence="1">
    <location>
        <begin position="8"/>
        <end position="20"/>
    </location>
</feature>
<dbReference type="OrthoDB" id="10048910at2759"/>
<evidence type="ECO:0000256" key="1">
    <source>
        <dbReference type="SAM" id="MobiDB-lite"/>
    </source>
</evidence>
<organism evidence="2 3">
    <name type="scientific">Paramuricea clavata</name>
    <name type="common">Red gorgonian</name>
    <name type="synonym">Violescent sea-whip</name>
    <dbReference type="NCBI Taxonomy" id="317549"/>
    <lineage>
        <taxon>Eukaryota</taxon>
        <taxon>Metazoa</taxon>
        <taxon>Cnidaria</taxon>
        <taxon>Anthozoa</taxon>
        <taxon>Octocorallia</taxon>
        <taxon>Malacalcyonacea</taxon>
        <taxon>Plexauridae</taxon>
        <taxon>Paramuricea</taxon>
    </lineage>
</organism>
<accession>A0A6S7GLY9</accession>
<evidence type="ECO:0000313" key="2">
    <source>
        <dbReference type="EMBL" id="CAB3993048.1"/>
    </source>
</evidence>
<protein>
    <submittedName>
        <fullName evidence="2">Transposon TX1 uncharacterized 149 kDa</fullName>
    </submittedName>
</protein>
<feature type="compositionally biased region" description="Basic residues" evidence="1">
    <location>
        <begin position="102"/>
        <end position="114"/>
    </location>
</feature>
<feature type="region of interest" description="Disordered" evidence="1">
    <location>
        <begin position="138"/>
        <end position="167"/>
    </location>
</feature>
<dbReference type="Proteomes" id="UP001152795">
    <property type="component" value="Unassembled WGS sequence"/>
</dbReference>
<feature type="region of interest" description="Disordered" evidence="1">
    <location>
        <begin position="1"/>
        <end position="114"/>
    </location>
</feature>
<proteinExistence type="predicted"/>
<keyword evidence="3" id="KW-1185">Reference proteome</keyword>
<evidence type="ECO:0000313" key="3">
    <source>
        <dbReference type="Proteomes" id="UP001152795"/>
    </source>
</evidence>
<dbReference type="EMBL" id="CACRXK020002172">
    <property type="protein sequence ID" value="CAB3993048.1"/>
    <property type="molecule type" value="Genomic_DNA"/>
</dbReference>
<feature type="compositionally biased region" description="Basic and acidic residues" evidence="1">
    <location>
        <begin position="145"/>
        <end position="165"/>
    </location>
</feature>
<sequence>MAWKNYSDRNNNANDQQKNAWTAAKTPKKRRKKSTYVTKERLPTASTNAVTVETASTSAVTEENIALADTMPEELNVNGHSNSQGETQESSSNMQEEQSRAHNSKQRANSKNKRKLDEFEWWDEGLYNPGAPVLPLGLSGSPRTKCSEDSKNFKGESSKSKEKPSKQCPFCNESCWTDKKLMNHIIDAHNDGIPKKRKQNDSFSEIAGFIMCVVYSHFSKRSLKVARNLLDEEMISDDERQETVELRKVRKGYLHTRHWDEVPLQHVEVLPFDIDGHCRYSLPCNPTKLMQSSKDGRPWQAYISSSRKGFKGIRRIAECKGSHVCNNIQCPYMQQFKTFNTVQFESSGGKRVCSCCGYAADHTPCEARKMWEFENGHSATTVIIYHEGTHSCTAVRPKRSADEYVKSVLKENKHMTPGQLPNYIITKMIDDGSDWSEITNKAREFTDVETSKLKSAMKKQMNPHGQFQRCY</sequence>